<evidence type="ECO:0000256" key="3">
    <source>
        <dbReference type="ARBA" id="ARBA00023125"/>
    </source>
</evidence>
<dbReference type="AlphaFoldDB" id="A0A162TPM9"/>
<evidence type="ECO:0000259" key="6">
    <source>
        <dbReference type="Pfam" id="PF07282"/>
    </source>
</evidence>
<evidence type="ECO:0000313" key="7">
    <source>
        <dbReference type="EMBL" id="KZL92893.1"/>
    </source>
</evidence>
<keyword evidence="8" id="KW-1185">Reference proteome</keyword>
<dbReference type="NCBIfam" id="TIGR01766">
    <property type="entry name" value="IS200/IS605 family accessory protein TnpB-like domain"/>
    <property type="match status" value="1"/>
</dbReference>
<dbReference type="GO" id="GO:0006310">
    <property type="term" value="P:DNA recombination"/>
    <property type="evidence" value="ECO:0007669"/>
    <property type="project" value="UniProtKB-KW"/>
</dbReference>
<gene>
    <name evidence="7" type="ORF">CLMAG_27070</name>
</gene>
<accession>A0A162TPM9</accession>
<dbReference type="InterPro" id="IPR010095">
    <property type="entry name" value="Cas12f1-like_TNB"/>
</dbReference>
<comment type="similarity">
    <text evidence="1">In the C-terminal section; belongs to the transposase 35 family.</text>
</comment>
<dbReference type="Proteomes" id="UP000076603">
    <property type="component" value="Unassembled WGS sequence"/>
</dbReference>
<dbReference type="Pfam" id="PF01385">
    <property type="entry name" value="OrfB_IS605"/>
    <property type="match status" value="1"/>
</dbReference>
<dbReference type="InterPro" id="IPR001959">
    <property type="entry name" value="Transposase"/>
</dbReference>
<dbReference type="NCBIfam" id="NF040570">
    <property type="entry name" value="guided_TnpB"/>
    <property type="match status" value="1"/>
</dbReference>
<keyword evidence="2" id="KW-0815">Transposition</keyword>
<organism evidence="7 8">
    <name type="scientific">Clostridium magnum DSM 2767</name>
    <dbReference type="NCBI Taxonomy" id="1121326"/>
    <lineage>
        <taxon>Bacteria</taxon>
        <taxon>Bacillati</taxon>
        <taxon>Bacillota</taxon>
        <taxon>Clostridia</taxon>
        <taxon>Eubacteriales</taxon>
        <taxon>Clostridiaceae</taxon>
        <taxon>Clostridium</taxon>
    </lineage>
</organism>
<dbReference type="Pfam" id="PF07282">
    <property type="entry name" value="Cas12f1-like_TNB"/>
    <property type="match status" value="1"/>
</dbReference>
<dbReference type="PATRIC" id="fig|1121326.3.peg.2719"/>
<sequence>MGKGKTKDKIYLCQSQQLKHLSKNEYIALRELCHLAKNLYNVGLYNVRQYYFQEEQYLKYEGNYHLCKDNENYSMLNSNMAQQILKEVDGAFKSFFGLINLAKKGKYDFRSISLPKYLKKDGFFSLVIGQIRIKDNGILDIPMSPAFKRLYGKVTVKVPSNLKDKKIKEIRILPKHSGRFFEIQYTYECVEAQRNLDKTHVLSIDLGVNNLASCVTNKGKSFIIDGKRLKSINQWYNKENSRLQAIKDKQKIKGTTNKQAKLAAKRNRQVKDYLNKTARYIINYCLNNNIGTLIVGYNPTLQKDSNLGKTNNQNFVSIPVGQLRSKLEYLCKIYGITLKLQEESYTSKADFFANDVLPNYNADNPQTYKFSGKRITRGQFQSANGKTYNADLIGALNIMRKSNLVDVTILQASGVLDMPLRIRVA</sequence>
<feature type="domain" description="Probable transposase IS891/IS1136/IS1341" evidence="5">
    <location>
        <begin position="185"/>
        <end position="298"/>
    </location>
</feature>
<keyword evidence="3" id="KW-0238">DNA-binding</keyword>
<dbReference type="EMBL" id="LWAE01000002">
    <property type="protein sequence ID" value="KZL92893.1"/>
    <property type="molecule type" value="Genomic_DNA"/>
</dbReference>
<proteinExistence type="inferred from homology"/>
<reference evidence="7 8" key="1">
    <citation type="submission" date="2016-04" db="EMBL/GenBank/DDBJ databases">
        <title>Genome sequence of Clostridium magnum DSM 2767.</title>
        <authorList>
            <person name="Poehlein A."/>
            <person name="Uhlig R."/>
            <person name="Fischer R."/>
            <person name="Bahl H."/>
            <person name="Daniel R."/>
        </authorList>
    </citation>
    <scope>NUCLEOTIDE SEQUENCE [LARGE SCALE GENOMIC DNA]</scope>
    <source>
        <strain evidence="7 8">DSM 2767</strain>
    </source>
</reference>
<name>A0A162TPM9_9CLOT</name>
<evidence type="ECO:0000256" key="4">
    <source>
        <dbReference type="ARBA" id="ARBA00023172"/>
    </source>
</evidence>
<dbReference type="GO" id="GO:0032196">
    <property type="term" value="P:transposition"/>
    <property type="evidence" value="ECO:0007669"/>
    <property type="project" value="UniProtKB-KW"/>
</dbReference>
<evidence type="ECO:0000313" key="8">
    <source>
        <dbReference type="Proteomes" id="UP000076603"/>
    </source>
</evidence>
<evidence type="ECO:0000256" key="1">
    <source>
        <dbReference type="ARBA" id="ARBA00008761"/>
    </source>
</evidence>
<dbReference type="RefSeq" id="WP_341420322.1">
    <property type="nucleotide sequence ID" value="NZ_FQXL01000025.1"/>
</dbReference>
<evidence type="ECO:0000259" key="5">
    <source>
        <dbReference type="Pfam" id="PF01385"/>
    </source>
</evidence>
<feature type="domain" description="Cas12f1-like TNB" evidence="6">
    <location>
        <begin position="321"/>
        <end position="398"/>
    </location>
</feature>
<dbReference type="STRING" id="1121326.CLMAG_27070"/>
<comment type="caution">
    <text evidence="7">The sequence shown here is derived from an EMBL/GenBank/DDBJ whole genome shotgun (WGS) entry which is preliminary data.</text>
</comment>
<evidence type="ECO:0000256" key="2">
    <source>
        <dbReference type="ARBA" id="ARBA00022578"/>
    </source>
</evidence>
<protein>
    <submittedName>
        <fullName evidence="7">Putative transposase</fullName>
    </submittedName>
</protein>
<dbReference type="GO" id="GO:0003677">
    <property type="term" value="F:DNA binding"/>
    <property type="evidence" value="ECO:0007669"/>
    <property type="project" value="UniProtKB-KW"/>
</dbReference>
<keyword evidence="4" id="KW-0233">DNA recombination</keyword>